<keyword evidence="6 8" id="KW-0472">Membrane</keyword>
<feature type="compositionally biased region" description="Basic and acidic residues" evidence="10">
    <location>
        <begin position="219"/>
        <end position="242"/>
    </location>
</feature>
<evidence type="ECO:0000256" key="10">
    <source>
        <dbReference type="SAM" id="MobiDB-lite"/>
    </source>
</evidence>
<dbReference type="PANTHER" id="PTHR30069">
    <property type="entry name" value="TONB-DEPENDENT OUTER MEMBRANE RECEPTOR"/>
    <property type="match status" value="1"/>
</dbReference>
<keyword evidence="11" id="KW-0732">Signal</keyword>
<sequence>MYRVNTLALAVACALSSAVSAQAVDTKESIEEVNVTVSPLAKPADVVAAPVSVLSGEALRQEAAGTLGQTLSNQLGVHNASFGSGVGLPVVRGQSANRVKVLNDNLDVADASNTSSDHAVSVEPLLAERIEILRGPATLRYGSGAIGGVVNVLDGRIPTEVPEEMEGAVEMRHDTANSQDAGVFRLTGGAGNVAWYLDGVYRDNDDTEIPGLAIREHDEHEEHDHEEHEGEEHHEDEHHEEEFNTDGFVGNTNARAKSASAGLSWVTDTGFVGFSVNRLENNYGIPLGTHEHSHEDEHGEEEHHEDEDHALEEEHEHEEEHEEHGEERVRIAMTQTRYDIKGEHRFNSEYWDKLSVRLGYNDYEHVELESHDDHFHEGTRFTNEAWESRVELTHDDGGLWRGAYGLQLSNKDFAAVGDEAFVQPSNTQSVGLFTMKERAWGDWHLDLGGRVEQVTVDPEQGETQDFNLLGLSGAVQYFLAEHQHLSLGLTHAERAPVAEELFADGAHLAEARYLEGEEDLEKEKSFNLELGYHHHNQEASGWHAVQVETNLFYNRVTDYIYAANTGEENHDEELAIYGYTNRDAVFYGAEASVRFPFAGGHYVELFGDSVRASFTSDLALHHDEHEHEEEADHDEHEHEHEEVADYHRAVPRMPPLRVGLALGGNYDQLNWELRTTKAAAQDRAGAFEETTEGYTRMDLTARYNLNLGGTDAVIFASARNLLDEEIRNSTSLLRDFAPEAGRNVEAGIRFRF</sequence>
<evidence type="ECO:0000313" key="14">
    <source>
        <dbReference type="EMBL" id="MCQ3829013.1"/>
    </source>
</evidence>
<feature type="chain" id="PRO_5046349445" evidence="11">
    <location>
        <begin position="24"/>
        <end position="752"/>
    </location>
</feature>
<keyword evidence="5 9" id="KW-0798">TonB box</keyword>
<gene>
    <name evidence="14" type="ORF">HXX02_06125</name>
</gene>
<organism evidence="14 15">
    <name type="scientific">Microbulbifer elongatus</name>
    <dbReference type="NCBI Taxonomy" id="86173"/>
    <lineage>
        <taxon>Bacteria</taxon>
        <taxon>Pseudomonadati</taxon>
        <taxon>Pseudomonadota</taxon>
        <taxon>Gammaproteobacteria</taxon>
        <taxon>Cellvibrionales</taxon>
        <taxon>Microbulbiferaceae</taxon>
        <taxon>Microbulbifer</taxon>
    </lineage>
</organism>
<feature type="compositionally biased region" description="Acidic residues" evidence="10">
    <location>
        <begin position="303"/>
        <end position="321"/>
    </location>
</feature>
<feature type="domain" description="TonB-dependent receptor plug" evidence="13">
    <location>
        <begin position="47"/>
        <end position="149"/>
    </location>
</feature>
<evidence type="ECO:0000256" key="9">
    <source>
        <dbReference type="RuleBase" id="RU003357"/>
    </source>
</evidence>
<evidence type="ECO:0000256" key="2">
    <source>
        <dbReference type="ARBA" id="ARBA00022448"/>
    </source>
</evidence>
<dbReference type="Pfam" id="PF00593">
    <property type="entry name" value="TonB_dep_Rec_b-barrel"/>
    <property type="match status" value="1"/>
</dbReference>
<keyword evidence="15" id="KW-1185">Reference proteome</keyword>
<comment type="caution">
    <text evidence="14">The sequence shown here is derived from an EMBL/GenBank/DDBJ whole genome shotgun (WGS) entry which is preliminary data.</text>
</comment>
<evidence type="ECO:0000256" key="3">
    <source>
        <dbReference type="ARBA" id="ARBA00022452"/>
    </source>
</evidence>
<dbReference type="InterPro" id="IPR037066">
    <property type="entry name" value="Plug_dom_sf"/>
</dbReference>
<feature type="domain" description="TonB-dependent receptor-like beta-barrel" evidence="12">
    <location>
        <begin position="334"/>
        <end position="721"/>
    </location>
</feature>
<dbReference type="Pfam" id="PF07715">
    <property type="entry name" value="Plug"/>
    <property type="match status" value="1"/>
</dbReference>
<protein>
    <submittedName>
        <fullName evidence="14">TonB-dependent receptor</fullName>
    </submittedName>
</protein>
<dbReference type="RefSeq" id="WP_255873835.1">
    <property type="nucleotide sequence ID" value="NZ_JACASI010000015.1"/>
</dbReference>
<evidence type="ECO:0000313" key="15">
    <source>
        <dbReference type="Proteomes" id="UP001205566"/>
    </source>
</evidence>
<comment type="subcellular location">
    <subcellularLocation>
        <location evidence="1 8">Cell outer membrane</location>
        <topology evidence="1 8">Multi-pass membrane protein</topology>
    </subcellularLocation>
</comment>
<dbReference type="PROSITE" id="PS52016">
    <property type="entry name" value="TONB_DEPENDENT_REC_3"/>
    <property type="match status" value="1"/>
</dbReference>
<dbReference type="Gene3D" id="2.170.130.10">
    <property type="entry name" value="TonB-dependent receptor, plug domain"/>
    <property type="match status" value="1"/>
</dbReference>
<accession>A0ABT1NYP5</accession>
<dbReference type="InterPro" id="IPR000531">
    <property type="entry name" value="Beta-barrel_TonB"/>
</dbReference>
<keyword evidence="3 8" id="KW-1134">Transmembrane beta strand</keyword>
<keyword evidence="4 8" id="KW-0812">Transmembrane</keyword>
<keyword evidence="7 8" id="KW-0998">Cell outer membrane</keyword>
<evidence type="ECO:0000256" key="7">
    <source>
        <dbReference type="ARBA" id="ARBA00023237"/>
    </source>
</evidence>
<evidence type="ECO:0000256" key="6">
    <source>
        <dbReference type="ARBA" id="ARBA00023136"/>
    </source>
</evidence>
<feature type="region of interest" description="Disordered" evidence="10">
    <location>
        <begin position="287"/>
        <end position="328"/>
    </location>
</feature>
<feature type="signal peptide" evidence="11">
    <location>
        <begin position="1"/>
        <end position="23"/>
    </location>
</feature>
<dbReference type="Gene3D" id="2.40.170.20">
    <property type="entry name" value="TonB-dependent receptor, beta-barrel domain"/>
    <property type="match status" value="1"/>
</dbReference>
<name>A0ABT1NYP5_9GAMM</name>
<evidence type="ECO:0000256" key="5">
    <source>
        <dbReference type="ARBA" id="ARBA00023077"/>
    </source>
</evidence>
<keyword evidence="2 8" id="KW-0813">Transport</keyword>
<dbReference type="SUPFAM" id="SSF56935">
    <property type="entry name" value="Porins"/>
    <property type="match status" value="1"/>
</dbReference>
<evidence type="ECO:0000256" key="8">
    <source>
        <dbReference type="PROSITE-ProRule" id="PRU01360"/>
    </source>
</evidence>
<dbReference type="InterPro" id="IPR039426">
    <property type="entry name" value="TonB-dep_rcpt-like"/>
</dbReference>
<evidence type="ECO:0000256" key="11">
    <source>
        <dbReference type="SAM" id="SignalP"/>
    </source>
</evidence>
<dbReference type="EMBL" id="JACASI010000015">
    <property type="protein sequence ID" value="MCQ3829013.1"/>
    <property type="molecule type" value="Genomic_DNA"/>
</dbReference>
<feature type="region of interest" description="Disordered" evidence="10">
    <location>
        <begin position="623"/>
        <end position="642"/>
    </location>
</feature>
<evidence type="ECO:0000259" key="12">
    <source>
        <dbReference type="Pfam" id="PF00593"/>
    </source>
</evidence>
<evidence type="ECO:0000256" key="1">
    <source>
        <dbReference type="ARBA" id="ARBA00004571"/>
    </source>
</evidence>
<keyword evidence="14" id="KW-0675">Receptor</keyword>
<dbReference type="InterPro" id="IPR036942">
    <property type="entry name" value="Beta-barrel_TonB_sf"/>
</dbReference>
<proteinExistence type="inferred from homology"/>
<dbReference type="Proteomes" id="UP001205566">
    <property type="component" value="Unassembled WGS sequence"/>
</dbReference>
<dbReference type="InterPro" id="IPR012910">
    <property type="entry name" value="Plug_dom"/>
</dbReference>
<feature type="compositionally biased region" description="Basic and acidic residues" evidence="10">
    <location>
        <begin position="289"/>
        <end position="302"/>
    </location>
</feature>
<evidence type="ECO:0000256" key="4">
    <source>
        <dbReference type="ARBA" id="ARBA00022692"/>
    </source>
</evidence>
<dbReference type="PANTHER" id="PTHR30069:SF40">
    <property type="entry name" value="TONB-DEPENDENT RECEPTOR NMB0964-RELATED"/>
    <property type="match status" value="1"/>
</dbReference>
<comment type="similarity">
    <text evidence="8 9">Belongs to the TonB-dependent receptor family.</text>
</comment>
<evidence type="ECO:0000259" key="13">
    <source>
        <dbReference type="Pfam" id="PF07715"/>
    </source>
</evidence>
<feature type="region of interest" description="Disordered" evidence="10">
    <location>
        <begin position="219"/>
        <end position="252"/>
    </location>
</feature>
<reference evidence="14" key="1">
    <citation type="thesis" date="2020" institute="Technische Universitat Dresden" country="Dresden, Germany">
        <title>The Agarolytic System of Microbulbifer elongatus PORT2, Isolated from Batu Karas, Pangandaran West Java Indonesia.</title>
        <authorList>
            <person name="Anggraeni S.R."/>
        </authorList>
    </citation>
    <scope>NUCLEOTIDE SEQUENCE</scope>
    <source>
        <strain evidence="14">PORT2</strain>
    </source>
</reference>